<organism evidence="1 2">
    <name type="scientific">Endocarpon pusillum</name>
    <dbReference type="NCBI Taxonomy" id="364733"/>
    <lineage>
        <taxon>Eukaryota</taxon>
        <taxon>Fungi</taxon>
        <taxon>Dikarya</taxon>
        <taxon>Ascomycota</taxon>
        <taxon>Pezizomycotina</taxon>
        <taxon>Eurotiomycetes</taxon>
        <taxon>Chaetothyriomycetidae</taxon>
        <taxon>Verrucariales</taxon>
        <taxon>Verrucariaceae</taxon>
        <taxon>Endocarpon</taxon>
    </lineage>
</organism>
<dbReference type="Proteomes" id="UP000606974">
    <property type="component" value="Unassembled WGS sequence"/>
</dbReference>
<protein>
    <recommendedName>
        <fullName evidence="3">Aminoglycoside phosphotransferase domain-containing protein</fullName>
    </recommendedName>
</protein>
<dbReference type="AlphaFoldDB" id="A0A8H7AMB0"/>
<dbReference type="InterPro" id="IPR011009">
    <property type="entry name" value="Kinase-like_dom_sf"/>
</dbReference>
<evidence type="ECO:0000313" key="1">
    <source>
        <dbReference type="EMBL" id="KAF7509586.1"/>
    </source>
</evidence>
<keyword evidence="2" id="KW-1185">Reference proteome</keyword>
<dbReference type="PANTHER" id="PTHR21310">
    <property type="entry name" value="AMINOGLYCOSIDE PHOSPHOTRANSFERASE-RELATED-RELATED"/>
    <property type="match status" value="1"/>
</dbReference>
<comment type="caution">
    <text evidence="1">The sequence shown here is derived from an EMBL/GenBank/DDBJ whole genome shotgun (WGS) entry which is preliminary data.</text>
</comment>
<evidence type="ECO:0008006" key="3">
    <source>
        <dbReference type="Google" id="ProtNLM"/>
    </source>
</evidence>
<name>A0A8H7AMB0_9EURO</name>
<reference evidence="1" key="1">
    <citation type="submission" date="2020-02" db="EMBL/GenBank/DDBJ databases">
        <authorList>
            <person name="Palmer J.M."/>
        </authorList>
    </citation>
    <scope>NUCLEOTIDE SEQUENCE</scope>
    <source>
        <strain evidence="1">EPUS1.4</strain>
        <tissue evidence="1">Thallus</tissue>
    </source>
</reference>
<proteinExistence type="predicted"/>
<gene>
    <name evidence="1" type="ORF">GJ744_007624</name>
</gene>
<dbReference type="OrthoDB" id="2906425at2759"/>
<sequence>MPSRQHPTDLKTKDLPTMRSTYSKPINATWARRLSTLAAVALLKNVRPHKGTILVLSRRLCVKYGDRVDLSEASAMHFIAQHTSIPVPKVHCAFTHCDTTYIVMEHIDGEMIARGWVFRSDESKIKIHSQLREFIREMRRIPPPGSGVANVDGGSLFDPRISVPTWRFGPFTSIQAFHEFLHDGLRPGVPTCPWESMILSLNTTGLGRRLLSLTEISAA</sequence>
<evidence type="ECO:0000313" key="2">
    <source>
        <dbReference type="Proteomes" id="UP000606974"/>
    </source>
</evidence>
<accession>A0A8H7AMB0</accession>
<dbReference type="PANTHER" id="PTHR21310:SF55">
    <property type="entry name" value="AMINOGLYCOSIDE PHOSPHOTRANSFERASE DOMAIN-CONTAINING PROTEIN"/>
    <property type="match status" value="1"/>
</dbReference>
<dbReference type="InterPro" id="IPR051678">
    <property type="entry name" value="AGP_Transferase"/>
</dbReference>
<dbReference type="SUPFAM" id="SSF56112">
    <property type="entry name" value="Protein kinase-like (PK-like)"/>
    <property type="match status" value="1"/>
</dbReference>
<dbReference type="CDD" id="cd05120">
    <property type="entry name" value="APH_ChoK_like"/>
    <property type="match status" value="1"/>
</dbReference>
<dbReference type="EMBL" id="JAACFV010000039">
    <property type="protein sequence ID" value="KAF7509586.1"/>
    <property type="molecule type" value="Genomic_DNA"/>
</dbReference>